<dbReference type="NCBIfam" id="TIGR01764">
    <property type="entry name" value="excise"/>
    <property type="match status" value="1"/>
</dbReference>
<gene>
    <name evidence="2" type="ORF">Csp1_26840</name>
</gene>
<dbReference type="InterPro" id="IPR010093">
    <property type="entry name" value="SinI_DNA-bd"/>
</dbReference>
<proteinExistence type="predicted"/>
<dbReference type="Proteomes" id="UP000247696">
    <property type="component" value="Chromosome"/>
</dbReference>
<evidence type="ECO:0000259" key="1">
    <source>
        <dbReference type="Pfam" id="PF12728"/>
    </source>
</evidence>
<evidence type="ECO:0000313" key="3">
    <source>
        <dbReference type="Proteomes" id="UP000247696"/>
    </source>
</evidence>
<dbReference type="EMBL" id="CP024988">
    <property type="protein sequence ID" value="AWT27427.1"/>
    <property type="molecule type" value="Genomic_DNA"/>
</dbReference>
<feature type="domain" description="Helix-turn-helix" evidence="1">
    <location>
        <begin position="73"/>
        <end position="119"/>
    </location>
</feature>
<dbReference type="AlphaFoldDB" id="A0A2Z3YZB0"/>
<protein>
    <recommendedName>
        <fullName evidence="1">Helix-turn-helix domain-containing protein</fullName>
    </recommendedName>
</protein>
<accession>A0A2Z3YZB0</accession>
<evidence type="ECO:0000313" key="2">
    <source>
        <dbReference type="EMBL" id="AWT27427.1"/>
    </source>
</evidence>
<reference evidence="3" key="1">
    <citation type="submission" date="2017-11" db="EMBL/GenBank/DDBJ databases">
        <title>Otitis media/interna in a cat caused by the recently described species Corynebacterium provencense.</title>
        <authorList>
            <person name="Kittl S."/>
            <person name="Brodard I."/>
            <person name="Rychener L."/>
            <person name="Jores J."/>
            <person name="Roosje P."/>
            <person name="Gobeli Brawand S."/>
        </authorList>
    </citation>
    <scope>NUCLEOTIDE SEQUENCE [LARGE SCALE GENOMIC DNA]</scope>
    <source>
        <strain evidence="3">17KM38</strain>
    </source>
</reference>
<name>A0A2Z3YZB0_9CORY</name>
<organism evidence="2 3">
    <name type="scientific">Corynebacterium provencense</name>
    <dbReference type="NCBI Taxonomy" id="1737425"/>
    <lineage>
        <taxon>Bacteria</taxon>
        <taxon>Bacillati</taxon>
        <taxon>Actinomycetota</taxon>
        <taxon>Actinomycetes</taxon>
        <taxon>Mycobacteriales</taxon>
        <taxon>Corynebacteriaceae</taxon>
        <taxon>Corynebacterium</taxon>
    </lineage>
</organism>
<sequence>MSITVSDQTIFMTPEEQRSAAVYITALDGDASDFQTTRGQKLPPEINTVIAKVLRAIKEDLPISISTLPREITTTTAASMLGITRPTLMKHVRNGRIPSHMVGSHHRLLSRDVLTFREELKAEKRQAVFALMDLENGLEQQG</sequence>
<dbReference type="InterPro" id="IPR041657">
    <property type="entry name" value="HTH_17"/>
</dbReference>
<dbReference type="Pfam" id="PF12728">
    <property type="entry name" value="HTH_17"/>
    <property type="match status" value="1"/>
</dbReference>
<dbReference type="RefSeq" id="WP_162620291.1">
    <property type="nucleotide sequence ID" value="NZ_CP024988.1"/>
</dbReference>
<keyword evidence="3" id="KW-1185">Reference proteome</keyword>
<dbReference type="KEGG" id="cpre:Csp1_26840"/>
<dbReference type="GO" id="GO:0003677">
    <property type="term" value="F:DNA binding"/>
    <property type="evidence" value="ECO:0007669"/>
    <property type="project" value="InterPro"/>
</dbReference>